<name>A0ACC3TR61_9ASCO</name>
<evidence type="ECO:0000313" key="2">
    <source>
        <dbReference type="Proteomes" id="UP001489719"/>
    </source>
</evidence>
<dbReference type="EMBL" id="MU970065">
    <property type="protein sequence ID" value="KAK9323122.1"/>
    <property type="molecule type" value="Genomic_DNA"/>
</dbReference>
<gene>
    <name evidence="1" type="ORF">V1517DRAFT_109516</name>
</gene>
<sequence>MKTSQANYRVNGNYELPTAVVIVSQARDRATVSELTMEESDLQKAHREASEADKAILSSRPKDAVTLYTSAASHFSSARSSTQDPEALRMLEILHMKYATLASQLQTNLSNNPAMFKTQRSPQASVQASSSSLANTLASARGIPVNEIDGHYVNIKRRGSAPVEEDPFTKYNALLETGLNKLQQSLAKTVAAFHKIRRPSQGLKHGGESYNNSFDSYYVVPDESRRFDSEEGAETLFAEAASSLAACESTMKRQKDVIRTSLGKLRQEVKTRESRRVRELESEIERLVAENEKLKISNGRLRSRWEGLKESARKRRDTGTVGQTGTIAEEEEEPDEEDAKRST</sequence>
<proteinExistence type="predicted"/>
<reference evidence="2" key="1">
    <citation type="journal article" date="2024" name="Front. Bioeng. Biotechnol.">
        <title>Genome-scale model development and genomic sequencing of the oleaginous clade Lipomyces.</title>
        <authorList>
            <person name="Czajka J.J."/>
            <person name="Han Y."/>
            <person name="Kim J."/>
            <person name="Mondo S.J."/>
            <person name="Hofstad B.A."/>
            <person name="Robles A."/>
            <person name="Haridas S."/>
            <person name="Riley R."/>
            <person name="LaButti K."/>
            <person name="Pangilinan J."/>
            <person name="Andreopoulos W."/>
            <person name="Lipzen A."/>
            <person name="Yan J."/>
            <person name="Wang M."/>
            <person name="Ng V."/>
            <person name="Grigoriev I.V."/>
            <person name="Spatafora J.W."/>
            <person name="Magnuson J.K."/>
            <person name="Baker S.E."/>
            <person name="Pomraning K.R."/>
        </authorList>
    </citation>
    <scope>NUCLEOTIDE SEQUENCE [LARGE SCALE GENOMIC DNA]</scope>
    <source>
        <strain evidence="2">CBS 10300</strain>
    </source>
</reference>
<dbReference type="Proteomes" id="UP001489719">
    <property type="component" value="Unassembled WGS sequence"/>
</dbReference>
<organism evidence="1 2">
    <name type="scientific">Lipomyces orientalis</name>
    <dbReference type="NCBI Taxonomy" id="1233043"/>
    <lineage>
        <taxon>Eukaryota</taxon>
        <taxon>Fungi</taxon>
        <taxon>Dikarya</taxon>
        <taxon>Ascomycota</taxon>
        <taxon>Saccharomycotina</taxon>
        <taxon>Lipomycetes</taxon>
        <taxon>Lipomycetales</taxon>
        <taxon>Lipomycetaceae</taxon>
        <taxon>Lipomyces</taxon>
    </lineage>
</organism>
<evidence type="ECO:0000313" key="1">
    <source>
        <dbReference type="EMBL" id="KAK9323122.1"/>
    </source>
</evidence>
<keyword evidence="2" id="KW-1185">Reference proteome</keyword>
<accession>A0ACC3TR61</accession>
<comment type="caution">
    <text evidence="1">The sequence shown here is derived from an EMBL/GenBank/DDBJ whole genome shotgun (WGS) entry which is preliminary data.</text>
</comment>
<protein>
    <submittedName>
        <fullName evidence="1">Uncharacterized protein</fullName>
    </submittedName>
</protein>